<protein>
    <submittedName>
        <fullName evidence="3">Putative cytochrome P450 monooxygenase</fullName>
    </submittedName>
</protein>
<dbReference type="InterPro" id="IPR001128">
    <property type="entry name" value="Cyt_P450"/>
</dbReference>
<dbReference type="OrthoDB" id="1470350at2759"/>
<dbReference type="InterPro" id="IPR036396">
    <property type="entry name" value="Cyt_P450_sf"/>
</dbReference>
<dbReference type="Proteomes" id="UP000179179">
    <property type="component" value="Unassembled WGS sequence"/>
</dbReference>
<dbReference type="CDD" id="cd11070">
    <property type="entry name" value="CYP56-like"/>
    <property type="match status" value="1"/>
</dbReference>
<evidence type="ECO:0000256" key="2">
    <source>
        <dbReference type="PIRSR" id="PIRSR602401-1"/>
    </source>
</evidence>
<keyword evidence="4" id="KW-1185">Reference proteome</keyword>
<sequence length="470" mass="53283">MDNHVLGALDIYGPNIVTSEGSQWAHLRRHTAATFNERTSALVWEETIRQTNEMVQYWKDEHSRSSSQSELILTGAREDILKLTLNIICSVGYGVKLPFKPVLENSADSAEGLFKDAITPSPGYHFTFRSAMEYLNKHMTSIFIANGHLPKCIPRSILPFFKRDFDAFDDIGRYLRALVSTAETKEALTQNLIDGLVRSKQKRNKDQGLDPDLTDDEILGNLFVFTIAGHETTAVTLQFALVLLALNQDAQEYLYEGIREATCGEPHNPVEWDYRRVYPKLVSPLCVMLETLRMYPPVTSIPRWTGDSAVNITYHNQSYLLPPHVYVSVNTSGLHYSEEYWGSDAAVYDPKRWDKQNIESFLAKNEGAGLSGPGLEYDTIHEPVRGSYIPFSDGFRACVGKKFAQVEFVVAVAIIFREYHVMLAKPSECETEDDMRRRAEKVLQESTSFITLSMRDEVPLLFQKRCVSKA</sequence>
<dbReference type="AlphaFoldDB" id="A0A1F8A4S3"/>
<dbReference type="PRINTS" id="PR00385">
    <property type="entry name" value="P450"/>
</dbReference>
<feature type="binding site" description="axial binding residue" evidence="2">
    <location>
        <position position="398"/>
    </location>
    <ligand>
        <name>heme</name>
        <dbReference type="ChEBI" id="CHEBI:30413"/>
    </ligand>
    <ligandPart>
        <name>Fe</name>
        <dbReference type="ChEBI" id="CHEBI:18248"/>
    </ligandPart>
</feature>
<comment type="cofactor">
    <cofactor evidence="2">
        <name>heme</name>
        <dbReference type="ChEBI" id="CHEBI:30413"/>
    </cofactor>
</comment>
<dbReference type="GO" id="GO:0004497">
    <property type="term" value="F:monooxygenase activity"/>
    <property type="evidence" value="ECO:0007669"/>
    <property type="project" value="UniProtKB-KW"/>
</dbReference>
<dbReference type="RefSeq" id="XP_022390459.1">
    <property type="nucleotide sequence ID" value="XM_022532201.1"/>
</dbReference>
<dbReference type="PANTHER" id="PTHR24305:SF166">
    <property type="entry name" value="CYTOCHROME P450 12A4, MITOCHONDRIAL-RELATED"/>
    <property type="match status" value="1"/>
</dbReference>
<comment type="caution">
    <text evidence="3">The sequence shown here is derived from an EMBL/GenBank/DDBJ whole genome shotgun (WGS) entry which is preliminary data.</text>
</comment>
<dbReference type="EMBL" id="LYCR01000029">
    <property type="protein sequence ID" value="OGM46742.1"/>
    <property type="molecule type" value="Genomic_DNA"/>
</dbReference>
<keyword evidence="2" id="KW-0349">Heme</keyword>
<reference evidence="3 4" key="1">
    <citation type="journal article" date="2016" name="Genome Biol. Evol.">
        <title>Draft genome sequence of an aflatoxigenic Aspergillus species, A. bombycis.</title>
        <authorList>
            <person name="Moore G.G."/>
            <person name="Mack B.M."/>
            <person name="Beltz S.B."/>
            <person name="Gilbert M.K."/>
        </authorList>
    </citation>
    <scope>NUCLEOTIDE SEQUENCE [LARGE SCALE GENOMIC DNA]</scope>
    <source>
        <strain evidence="4">NRRL 26010</strain>
    </source>
</reference>
<dbReference type="GeneID" id="34448462"/>
<keyword evidence="3" id="KW-0560">Oxidoreductase</keyword>
<dbReference type="GO" id="GO:0005506">
    <property type="term" value="F:iron ion binding"/>
    <property type="evidence" value="ECO:0007669"/>
    <property type="project" value="InterPro"/>
</dbReference>
<accession>A0A1F8A4S3</accession>
<name>A0A1F8A4S3_9EURO</name>
<dbReference type="InterPro" id="IPR050121">
    <property type="entry name" value="Cytochrome_P450_monoxygenase"/>
</dbReference>
<dbReference type="Pfam" id="PF00067">
    <property type="entry name" value="p450"/>
    <property type="match status" value="1"/>
</dbReference>
<evidence type="ECO:0000256" key="1">
    <source>
        <dbReference type="ARBA" id="ARBA00010617"/>
    </source>
</evidence>
<keyword evidence="3" id="KW-0503">Monooxygenase</keyword>
<dbReference type="STRING" id="109264.A0A1F8A4S3"/>
<dbReference type="GO" id="GO:0016705">
    <property type="term" value="F:oxidoreductase activity, acting on paired donors, with incorporation or reduction of molecular oxygen"/>
    <property type="evidence" value="ECO:0007669"/>
    <property type="project" value="InterPro"/>
</dbReference>
<dbReference type="PANTHER" id="PTHR24305">
    <property type="entry name" value="CYTOCHROME P450"/>
    <property type="match status" value="1"/>
</dbReference>
<dbReference type="PRINTS" id="PR00463">
    <property type="entry name" value="EP450I"/>
</dbReference>
<evidence type="ECO:0000313" key="3">
    <source>
        <dbReference type="EMBL" id="OGM46742.1"/>
    </source>
</evidence>
<organism evidence="3 4">
    <name type="scientific">Aspergillus bombycis</name>
    <dbReference type="NCBI Taxonomy" id="109264"/>
    <lineage>
        <taxon>Eukaryota</taxon>
        <taxon>Fungi</taxon>
        <taxon>Dikarya</taxon>
        <taxon>Ascomycota</taxon>
        <taxon>Pezizomycotina</taxon>
        <taxon>Eurotiomycetes</taxon>
        <taxon>Eurotiomycetidae</taxon>
        <taxon>Eurotiales</taxon>
        <taxon>Aspergillaceae</taxon>
        <taxon>Aspergillus</taxon>
    </lineage>
</organism>
<gene>
    <name evidence="3" type="ORF">ABOM_005072</name>
</gene>
<dbReference type="SUPFAM" id="SSF48264">
    <property type="entry name" value="Cytochrome P450"/>
    <property type="match status" value="1"/>
</dbReference>
<dbReference type="Gene3D" id="1.10.630.10">
    <property type="entry name" value="Cytochrome P450"/>
    <property type="match status" value="1"/>
</dbReference>
<evidence type="ECO:0000313" key="4">
    <source>
        <dbReference type="Proteomes" id="UP000179179"/>
    </source>
</evidence>
<dbReference type="GO" id="GO:0020037">
    <property type="term" value="F:heme binding"/>
    <property type="evidence" value="ECO:0007669"/>
    <property type="project" value="InterPro"/>
</dbReference>
<comment type="similarity">
    <text evidence="1">Belongs to the cytochrome P450 family.</text>
</comment>
<proteinExistence type="inferred from homology"/>
<keyword evidence="2" id="KW-0408">Iron</keyword>
<dbReference type="InterPro" id="IPR002401">
    <property type="entry name" value="Cyt_P450_E_grp-I"/>
</dbReference>
<keyword evidence="2" id="KW-0479">Metal-binding</keyword>